<evidence type="ECO:0000256" key="9">
    <source>
        <dbReference type="SAM" id="Phobius"/>
    </source>
</evidence>
<evidence type="ECO:0000256" key="6">
    <source>
        <dbReference type="ARBA" id="ARBA00022801"/>
    </source>
</evidence>
<dbReference type="SUPFAM" id="SSF51261">
    <property type="entry name" value="Duplicated hybrid motif"/>
    <property type="match status" value="1"/>
</dbReference>
<keyword evidence="6 11" id="KW-0378">Hydrolase</keyword>
<dbReference type="InterPro" id="IPR011055">
    <property type="entry name" value="Dup_hybrid_motif"/>
</dbReference>
<keyword evidence="8" id="KW-0482">Metalloprotease</keyword>
<evidence type="ECO:0000256" key="8">
    <source>
        <dbReference type="ARBA" id="ARBA00023049"/>
    </source>
</evidence>
<keyword evidence="7" id="KW-0862">Zinc</keyword>
<dbReference type="Pfam" id="PF19425">
    <property type="entry name" value="Csd3_N2"/>
    <property type="match status" value="1"/>
</dbReference>
<dbReference type="Proteomes" id="UP000294364">
    <property type="component" value="Chromosome"/>
</dbReference>
<keyword evidence="4" id="KW-0645">Protease</keyword>
<feature type="transmembrane region" description="Helical" evidence="9">
    <location>
        <begin position="21"/>
        <end position="44"/>
    </location>
</feature>
<dbReference type="RefSeq" id="WP_157992042.1">
    <property type="nucleotide sequence ID" value="NZ_LR217698.1"/>
</dbReference>
<dbReference type="InterPro" id="IPR045834">
    <property type="entry name" value="Csd3_N2"/>
</dbReference>
<dbReference type="Pfam" id="PF01551">
    <property type="entry name" value="Peptidase_M23"/>
    <property type="match status" value="1"/>
</dbReference>
<proteinExistence type="inferred from homology"/>
<dbReference type="InterPro" id="IPR016047">
    <property type="entry name" value="M23ase_b-sheet_dom"/>
</dbReference>
<dbReference type="Pfam" id="PF01476">
    <property type="entry name" value="LysM"/>
    <property type="match status" value="1"/>
</dbReference>
<name>A0A451CZD0_9GAMM</name>
<dbReference type="InterPro" id="IPR050570">
    <property type="entry name" value="Cell_wall_metabolism_enzyme"/>
</dbReference>
<dbReference type="Gene3D" id="2.70.70.10">
    <property type="entry name" value="Glucose Permease (Domain IIA)"/>
    <property type="match status" value="1"/>
</dbReference>
<feature type="domain" description="LysM" evidence="10">
    <location>
        <begin position="98"/>
        <end position="143"/>
    </location>
</feature>
<dbReference type="InterPro" id="IPR018392">
    <property type="entry name" value="LysM"/>
</dbReference>
<keyword evidence="9" id="KW-1133">Transmembrane helix</keyword>
<evidence type="ECO:0000256" key="4">
    <source>
        <dbReference type="ARBA" id="ARBA00022670"/>
    </source>
</evidence>
<dbReference type="SMART" id="SM00257">
    <property type="entry name" value="LysM"/>
    <property type="match status" value="1"/>
</dbReference>
<evidence type="ECO:0000259" key="10">
    <source>
        <dbReference type="PROSITE" id="PS51782"/>
    </source>
</evidence>
<dbReference type="GO" id="GO:0005886">
    <property type="term" value="C:plasma membrane"/>
    <property type="evidence" value="ECO:0007669"/>
    <property type="project" value="UniProtKB-SubCell"/>
</dbReference>
<protein>
    <submittedName>
        <fullName evidence="11">Murein DD-endopeptidase MepM</fullName>
        <ecNumber evidence="11">3.4.24.-</ecNumber>
    </submittedName>
</protein>
<organism evidence="11 12">
    <name type="scientific">Candidatus Erwinia haradaeae</name>
    <dbReference type="NCBI Taxonomy" id="1922217"/>
    <lineage>
        <taxon>Bacteria</taxon>
        <taxon>Pseudomonadati</taxon>
        <taxon>Pseudomonadota</taxon>
        <taxon>Gammaproteobacteria</taxon>
        <taxon>Enterobacterales</taxon>
        <taxon>Erwiniaceae</taxon>
        <taxon>Erwinia</taxon>
    </lineage>
</organism>
<dbReference type="PROSITE" id="PS51782">
    <property type="entry name" value="LYSM"/>
    <property type="match status" value="1"/>
</dbReference>
<dbReference type="NCBIfam" id="NF008652">
    <property type="entry name" value="PRK11649.1"/>
    <property type="match status" value="1"/>
</dbReference>
<dbReference type="GO" id="GO:0046872">
    <property type="term" value="F:metal ion binding"/>
    <property type="evidence" value="ECO:0007669"/>
    <property type="project" value="UniProtKB-KW"/>
</dbReference>
<comment type="cofactor">
    <cofactor evidence="1">
        <name>Zn(2+)</name>
        <dbReference type="ChEBI" id="CHEBI:29105"/>
    </cofactor>
</comment>
<keyword evidence="5" id="KW-0479">Metal-binding</keyword>
<dbReference type="PANTHER" id="PTHR21666">
    <property type="entry name" value="PEPTIDASE-RELATED"/>
    <property type="match status" value="1"/>
</dbReference>
<comment type="similarity">
    <text evidence="3">Belongs to the peptidase M23B family.</text>
</comment>
<dbReference type="FunFam" id="2.70.70.10:FF:000002">
    <property type="entry name" value="Murein DD-endopeptidase MepM"/>
    <property type="match status" value="1"/>
</dbReference>
<dbReference type="CDD" id="cd00118">
    <property type="entry name" value="LysM"/>
    <property type="match status" value="1"/>
</dbReference>
<dbReference type="Gene3D" id="3.10.450.350">
    <property type="match status" value="2"/>
</dbReference>
<dbReference type="OrthoDB" id="9805070at2"/>
<dbReference type="CDD" id="cd12797">
    <property type="entry name" value="M23_peptidase"/>
    <property type="match status" value="1"/>
</dbReference>
<evidence type="ECO:0000256" key="3">
    <source>
        <dbReference type="ARBA" id="ARBA00006646"/>
    </source>
</evidence>
<evidence type="ECO:0000313" key="12">
    <source>
        <dbReference type="Proteomes" id="UP000294364"/>
    </source>
</evidence>
<accession>A0A451CZD0</accession>
<keyword evidence="9" id="KW-0472">Membrane</keyword>
<dbReference type="EMBL" id="LR217698">
    <property type="protein sequence ID" value="VFP78736.1"/>
    <property type="molecule type" value="Genomic_DNA"/>
</dbReference>
<evidence type="ECO:0000256" key="2">
    <source>
        <dbReference type="ARBA" id="ARBA00004162"/>
    </source>
</evidence>
<dbReference type="GO" id="GO:0004222">
    <property type="term" value="F:metalloendopeptidase activity"/>
    <property type="evidence" value="ECO:0007669"/>
    <property type="project" value="TreeGrafter"/>
</dbReference>
<dbReference type="EC" id="3.4.24.-" evidence="11"/>
<keyword evidence="9" id="KW-0812">Transmembrane</keyword>
<sequence>MQKTLNSLKIEFNSFSYFYRIILSILIIVSLIIFIWNVCVYKIIGTSFKADHSHFKTLSLSISLPLDSEPIETENSVIEEDLPKDEFDNDIPNEIETHDYIVSSGDTLSNILNQYGIEIADIRQLVKSDPHLYNLKIGQKFSWTLNNASRLQSVTWERSRRESRRYDRVQDRFKLSVLLKTGKWQRDRLTVIVNGSFIRSAKLAGLSNSEITEVIKSLQWQIDFRKLRDGDDFRVLIMREILDGQRQQSELIGVRLSSSGKNYYAIRASDGKFYDRSGSGLNSGFMRFPTVRRYRISSQFDPRRANPVTGRIAPHKGVDFAVPIGTPILSIGDGEVMVSKCSSTAGNYVAIRHGRQYMTRYMHLKTLLVKPGDRVKRGQCIAFSGNTGRSTGPHVHFEIWINNHAVNPLTARLPCMKGITGEARRHYLDKVNKTIMQFKNR</sequence>
<dbReference type="PANTHER" id="PTHR21666:SF292">
    <property type="entry name" value="MUREIN DD-ENDOPEPTIDASE MEPM"/>
    <property type="match status" value="1"/>
</dbReference>
<dbReference type="GO" id="GO:0006508">
    <property type="term" value="P:proteolysis"/>
    <property type="evidence" value="ECO:0007669"/>
    <property type="project" value="UniProtKB-KW"/>
</dbReference>
<evidence type="ECO:0000256" key="1">
    <source>
        <dbReference type="ARBA" id="ARBA00001947"/>
    </source>
</evidence>
<evidence type="ECO:0000256" key="5">
    <source>
        <dbReference type="ARBA" id="ARBA00022723"/>
    </source>
</evidence>
<reference evidence="11 12" key="1">
    <citation type="submission" date="2019-02" db="EMBL/GenBank/DDBJ databases">
        <authorList>
            <person name="Manzano-Marin A."/>
            <person name="Manzano-Marin A."/>
        </authorList>
    </citation>
    <scope>NUCLEOTIDE SEQUENCE [LARGE SCALE GENOMIC DNA]</scope>
    <source>
        <strain evidence="11 12">ErCicurtihirsuta</strain>
    </source>
</reference>
<evidence type="ECO:0000313" key="11">
    <source>
        <dbReference type="EMBL" id="VFP78736.1"/>
    </source>
</evidence>
<gene>
    <name evidence="11" type="primary">mepM</name>
    <name evidence="11" type="ORF">ERCICURT3053_369</name>
</gene>
<comment type="subcellular location">
    <subcellularLocation>
        <location evidence="2">Cell membrane</location>
        <topology evidence="2">Single-pass membrane protein</topology>
    </subcellularLocation>
</comment>
<dbReference type="AlphaFoldDB" id="A0A451CZD0"/>
<evidence type="ECO:0000256" key="7">
    <source>
        <dbReference type="ARBA" id="ARBA00022833"/>
    </source>
</evidence>